<dbReference type="InterPro" id="IPR036691">
    <property type="entry name" value="Endo/exonu/phosph_ase_sf"/>
</dbReference>
<evidence type="ECO:0008006" key="3">
    <source>
        <dbReference type="Google" id="ProtNLM"/>
    </source>
</evidence>
<evidence type="ECO:0000313" key="2">
    <source>
        <dbReference type="Proteomes" id="UP000828251"/>
    </source>
</evidence>
<name>A0A9D3VVE9_9ROSI</name>
<dbReference type="AlphaFoldDB" id="A0A9D3VVE9"/>
<reference evidence="1 2" key="1">
    <citation type="journal article" date="2021" name="Plant Biotechnol. J.">
        <title>Multi-omics assisted identification of the key and species-specific regulatory components of drought-tolerant mechanisms in Gossypium stocksii.</title>
        <authorList>
            <person name="Yu D."/>
            <person name="Ke L."/>
            <person name="Zhang D."/>
            <person name="Wu Y."/>
            <person name="Sun Y."/>
            <person name="Mei J."/>
            <person name="Sun J."/>
            <person name="Sun Y."/>
        </authorList>
    </citation>
    <scope>NUCLEOTIDE SEQUENCE [LARGE SCALE GENOMIC DNA]</scope>
    <source>
        <strain evidence="2">cv. E1</strain>
        <tissue evidence="1">Leaf</tissue>
    </source>
</reference>
<dbReference type="PANTHER" id="PTHR33710:SF62">
    <property type="entry name" value="DUF4283 DOMAIN PROTEIN"/>
    <property type="match status" value="1"/>
</dbReference>
<gene>
    <name evidence="1" type="ORF">J1N35_015181</name>
</gene>
<dbReference type="Proteomes" id="UP000828251">
    <property type="component" value="Unassembled WGS sequence"/>
</dbReference>
<proteinExistence type="predicted"/>
<dbReference type="OrthoDB" id="1751786at2759"/>
<keyword evidence="2" id="KW-1185">Reference proteome</keyword>
<protein>
    <recommendedName>
        <fullName evidence="3">Reverse transcriptase</fullName>
    </recommendedName>
</protein>
<comment type="caution">
    <text evidence="1">The sequence shown here is derived from an EMBL/GenBank/DDBJ whole genome shotgun (WGS) entry which is preliminary data.</text>
</comment>
<accession>A0A9D3VVE9</accession>
<dbReference type="SUPFAM" id="SSF56219">
    <property type="entry name" value="DNase I-like"/>
    <property type="match status" value="1"/>
</dbReference>
<dbReference type="Gene3D" id="3.60.10.10">
    <property type="entry name" value="Endonuclease/exonuclease/phosphatase"/>
    <property type="match status" value="1"/>
</dbReference>
<evidence type="ECO:0000313" key="1">
    <source>
        <dbReference type="EMBL" id="KAH1098260.1"/>
    </source>
</evidence>
<organism evidence="1 2">
    <name type="scientific">Gossypium stocksii</name>
    <dbReference type="NCBI Taxonomy" id="47602"/>
    <lineage>
        <taxon>Eukaryota</taxon>
        <taxon>Viridiplantae</taxon>
        <taxon>Streptophyta</taxon>
        <taxon>Embryophyta</taxon>
        <taxon>Tracheophyta</taxon>
        <taxon>Spermatophyta</taxon>
        <taxon>Magnoliopsida</taxon>
        <taxon>eudicotyledons</taxon>
        <taxon>Gunneridae</taxon>
        <taxon>Pentapetalae</taxon>
        <taxon>rosids</taxon>
        <taxon>malvids</taxon>
        <taxon>Malvales</taxon>
        <taxon>Malvaceae</taxon>
        <taxon>Malvoideae</taxon>
        <taxon>Gossypium</taxon>
    </lineage>
</organism>
<sequence length="200" mass="23720">MYGFEKRGGIPRDERKIEKFRNVLENCQLVDVGFFGNWFTWKRGNLPETNIRECLNRGVANDMWMNLCPEVTIQHLTHSFSDHCPLLITTKRVEKRVFVKDIKFEAWWIMEESFNEKAKNPWGASSGDLLQKLANLKGGLRQWAEQIQHDRKRRKNFLTNRLADLEGADRDDLNMVELIDAKIQLNFEIEKDECYWEQRA</sequence>
<dbReference type="EMBL" id="JAIQCV010000005">
    <property type="protein sequence ID" value="KAH1098260.1"/>
    <property type="molecule type" value="Genomic_DNA"/>
</dbReference>
<dbReference type="PANTHER" id="PTHR33710">
    <property type="entry name" value="BNAC02G09200D PROTEIN"/>
    <property type="match status" value="1"/>
</dbReference>